<dbReference type="PANTHER" id="PTHR30193:SF1">
    <property type="entry name" value="ABC TRANSPORTER PERMEASE PROTEIN YESP-RELATED"/>
    <property type="match status" value="1"/>
</dbReference>
<dbReference type="GO" id="GO:0005886">
    <property type="term" value="C:plasma membrane"/>
    <property type="evidence" value="ECO:0007669"/>
    <property type="project" value="UniProtKB-SubCell"/>
</dbReference>
<feature type="domain" description="ABC transmembrane type-1" evidence="8">
    <location>
        <begin position="56"/>
        <end position="283"/>
    </location>
</feature>
<feature type="transmembrane region" description="Helical" evidence="7">
    <location>
        <begin position="262"/>
        <end position="282"/>
    </location>
</feature>
<dbReference type="OrthoDB" id="4053402at2"/>
<comment type="caution">
    <text evidence="9">The sequence shown here is derived from an EMBL/GenBank/DDBJ whole genome shotgun (WGS) entry which is preliminary data.</text>
</comment>
<organism evidence="9 10">
    <name type="scientific">Schumannella soli</name>
    <dbReference type="NCBI Taxonomy" id="2590779"/>
    <lineage>
        <taxon>Bacteria</taxon>
        <taxon>Bacillati</taxon>
        <taxon>Actinomycetota</taxon>
        <taxon>Actinomycetes</taxon>
        <taxon>Micrococcales</taxon>
        <taxon>Microbacteriaceae</taxon>
        <taxon>Schumannella</taxon>
    </lineage>
</organism>
<protein>
    <submittedName>
        <fullName evidence="9">Sugar ABC transporter permease</fullName>
    </submittedName>
</protein>
<evidence type="ECO:0000313" key="10">
    <source>
        <dbReference type="Proteomes" id="UP000316252"/>
    </source>
</evidence>
<proteinExistence type="inferred from homology"/>
<name>A0A506XXG6_9MICO</name>
<keyword evidence="4 7" id="KW-0812">Transmembrane</keyword>
<evidence type="ECO:0000256" key="4">
    <source>
        <dbReference type="ARBA" id="ARBA00022692"/>
    </source>
</evidence>
<gene>
    <name evidence="9" type="ORF">FJ657_16700</name>
</gene>
<keyword evidence="5 7" id="KW-1133">Transmembrane helix</keyword>
<comment type="similarity">
    <text evidence="7">Belongs to the binding-protein-dependent transport system permease family.</text>
</comment>
<comment type="subcellular location">
    <subcellularLocation>
        <location evidence="1 7">Cell membrane</location>
        <topology evidence="1 7">Multi-pass membrane protein</topology>
    </subcellularLocation>
</comment>
<dbReference type="PROSITE" id="PS50928">
    <property type="entry name" value="ABC_TM1"/>
    <property type="match status" value="1"/>
</dbReference>
<feature type="transmembrane region" description="Helical" evidence="7">
    <location>
        <begin position="146"/>
        <end position="169"/>
    </location>
</feature>
<dbReference type="InterPro" id="IPR035906">
    <property type="entry name" value="MetI-like_sf"/>
</dbReference>
<dbReference type="Gene3D" id="1.10.3720.10">
    <property type="entry name" value="MetI-like"/>
    <property type="match status" value="1"/>
</dbReference>
<keyword evidence="3" id="KW-1003">Cell membrane</keyword>
<keyword evidence="6 7" id="KW-0472">Membrane</keyword>
<evidence type="ECO:0000313" key="9">
    <source>
        <dbReference type="EMBL" id="TPW74313.1"/>
    </source>
</evidence>
<dbReference type="InterPro" id="IPR051393">
    <property type="entry name" value="ABC_transporter_permease"/>
</dbReference>
<keyword evidence="2 7" id="KW-0813">Transport</keyword>
<evidence type="ECO:0000256" key="6">
    <source>
        <dbReference type="ARBA" id="ARBA00023136"/>
    </source>
</evidence>
<dbReference type="SUPFAM" id="SSF161098">
    <property type="entry name" value="MetI-like"/>
    <property type="match status" value="1"/>
</dbReference>
<dbReference type="CDD" id="cd06261">
    <property type="entry name" value="TM_PBP2"/>
    <property type="match status" value="1"/>
</dbReference>
<dbReference type="EMBL" id="VHQG01000005">
    <property type="protein sequence ID" value="TPW74313.1"/>
    <property type="molecule type" value="Genomic_DNA"/>
</dbReference>
<accession>A0A506XXG6</accession>
<evidence type="ECO:0000256" key="5">
    <source>
        <dbReference type="ARBA" id="ARBA00022989"/>
    </source>
</evidence>
<evidence type="ECO:0000256" key="1">
    <source>
        <dbReference type="ARBA" id="ARBA00004651"/>
    </source>
</evidence>
<evidence type="ECO:0000256" key="2">
    <source>
        <dbReference type="ARBA" id="ARBA00022448"/>
    </source>
</evidence>
<dbReference type="PANTHER" id="PTHR30193">
    <property type="entry name" value="ABC TRANSPORTER PERMEASE PROTEIN"/>
    <property type="match status" value="1"/>
</dbReference>
<reference evidence="9 10" key="1">
    <citation type="submission" date="2019-06" db="EMBL/GenBank/DDBJ databases">
        <authorList>
            <person name="Li F."/>
        </authorList>
    </citation>
    <scope>NUCLEOTIDE SEQUENCE [LARGE SCALE GENOMIC DNA]</scope>
    <source>
        <strain evidence="9 10">10F1D-1</strain>
    </source>
</reference>
<dbReference type="Pfam" id="PF00528">
    <property type="entry name" value="BPD_transp_1"/>
    <property type="match status" value="1"/>
</dbReference>
<keyword evidence="10" id="KW-1185">Reference proteome</keyword>
<dbReference type="GO" id="GO:0055085">
    <property type="term" value="P:transmembrane transport"/>
    <property type="evidence" value="ECO:0007669"/>
    <property type="project" value="InterPro"/>
</dbReference>
<evidence type="ECO:0000256" key="7">
    <source>
        <dbReference type="RuleBase" id="RU363032"/>
    </source>
</evidence>
<feature type="transmembrane region" description="Helical" evidence="7">
    <location>
        <begin position="60"/>
        <end position="82"/>
    </location>
</feature>
<dbReference type="AlphaFoldDB" id="A0A506XXG6"/>
<evidence type="ECO:0000256" key="3">
    <source>
        <dbReference type="ARBA" id="ARBA00022475"/>
    </source>
</evidence>
<dbReference type="SUPFAM" id="SSF160964">
    <property type="entry name" value="MalF N-terminal region-like"/>
    <property type="match status" value="1"/>
</dbReference>
<sequence>MLAPALLGLAIFFVYPLIASIFYSFTRYNQLQDPEFVGLLNYRYLFTQDPQIAAAVTNTLWFVVILVPVRIVFALLVAGLLARARAASGFWRTLFYLPALVPPVASVVAFVFLFNPGTGPVNQILRAVGIPGPLWFNDPNWSKPSLVILGVWVMGDMMIIFLAALLEVPRDLYEAASLDGASGIQQVRHITLPTISPVIGFSVVTGVIAALQYFTEAAVASGVASGKATVGGGTGSGLGYPGTSLLTYTQLLYTRGFTSFQFGYASAMAVVLFVITAVLLVLTMRRISIFRAEES</sequence>
<dbReference type="Proteomes" id="UP000316252">
    <property type="component" value="Unassembled WGS sequence"/>
</dbReference>
<feature type="transmembrane region" description="Helical" evidence="7">
    <location>
        <begin position="94"/>
        <end position="114"/>
    </location>
</feature>
<feature type="transmembrane region" description="Helical" evidence="7">
    <location>
        <begin position="190"/>
        <end position="214"/>
    </location>
</feature>
<evidence type="ECO:0000259" key="8">
    <source>
        <dbReference type="PROSITE" id="PS50928"/>
    </source>
</evidence>
<dbReference type="InterPro" id="IPR000515">
    <property type="entry name" value="MetI-like"/>
</dbReference>